<name>A0A6P2D032_9BACT</name>
<dbReference type="CDD" id="cd06530">
    <property type="entry name" value="S26_SPase_I"/>
    <property type="match status" value="2"/>
</dbReference>
<dbReference type="GO" id="GO:0004252">
    <property type="term" value="F:serine-type endopeptidase activity"/>
    <property type="evidence" value="ECO:0007669"/>
    <property type="project" value="InterPro"/>
</dbReference>
<evidence type="ECO:0000256" key="1">
    <source>
        <dbReference type="ARBA" id="ARBA00000677"/>
    </source>
</evidence>
<dbReference type="EC" id="3.4.21.89" evidence="3"/>
<accession>A0A6P2D032</accession>
<dbReference type="Gene3D" id="2.10.109.10">
    <property type="entry name" value="Umud Fragment, subunit A"/>
    <property type="match status" value="2"/>
</dbReference>
<feature type="transmembrane region" description="Helical" evidence="8">
    <location>
        <begin position="24"/>
        <end position="42"/>
    </location>
</feature>
<keyword evidence="11" id="KW-1185">Reference proteome</keyword>
<dbReference type="Pfam" id="PF10502">
    <property type="entry name" value="Peptidase_S26"/>
    <property type="match status" value="2"/>
</dbReference>
<dbReference type="InterPro" id="IPR019533">
    <property type="entry name" value="Peptidase_S26"/>
</dbReference>
<evidence type="ECO:0000256" key="5">
    <source>
        <dbReference type="ARBA" id="ARBA00022801"/>
    </source>
</evidence>
<dbReference type="PROSITE" id="PS00761">
    <property type="entry name" value="SPASE_I_3"/>
    <property type="match status" value="1"/>
</dbReference>
<organism evidence="10 11">
    <name type="scientific">Gemmata massiliana</name>
    <dbReference type="NCBI Taxonomy" id="1210884"/>
    <lineage>
        <taxon>Bacteria</taxon>
        <taxon>Pseudomonadati</taxon>
        <taxon>Planctomycetota</taxon>
        <taxon>Planctomycetia</taxon>
        <taxon>Gemmatales</taxon>
        <taxon>Gemmataceae</taxon>
        <taxon>Gemmata</taxon>
    </lineage>
</organism>
<protein>
    <recommendedName>
        <fullName evidence="4">Signal peptidase I</fullName>
        <ecNumber evidence="3">3.4.21.89</ecNumber>
    </recommendedName>
    <alternativeName>
        <fullName evidence="6">Leader peptidase I</fullName>
    </alternativeName>
</protein>
<evidence type="ECO:0000313" key="11">
    <source>
        <dbReference type="Proteomes" id="UP000464178"/>
    </source>
</evidence>
<dbReference type="InterPro" id="IPR000223">
    <property type="entry name" value="Pept_S26A_signal_pept_1"/>
</dbReference>
<feature type="domain" description="Peptidase S26" evidence="9">
    <location>
        <begin position="117"/>
        <end position="185"/>
    </location>
</feature>
<dbReference type="InterPro" id="IPR019757">
    <property type="entry name" value="Pept_S26A_signal_pept_1_Lys-AS"/>
</dbReference>
<keyword evidence="8" id="KW-1133">Transmembrane helix</keyword>
<keyword evidence="8" id="KW-0472">Membrane</keyword>
<dbReference type="PROSITE" id="PS00760">
    <property type="entry name" value="SPASE_I_2"/>
    <property type="match status" value="1"/>
</dbReference>
<evidence type="ECO:0000256" key="7">
    <source>
        <dbReference type="PIRSR" id="PIRSR600223-1"/>
    </source>
</evidence>
<evidence type="ECO:0000256" key="8">
    <source>
        <dbReference type="SAM" id="Phobius"/>
    </source>
</evidence>
<dbReference type="RefSeq" id="WP_162668998.1">
    <property type="nucleotide sequence ID" value="NZ_LR593886.1"/>
</dbReference>
<dbReference type="EMBL" id="LR593886">
    <property type="protein sequence ID" value="VTR94463.1"/>
    <property type="molecule type" value="Genomic_DNA"/>
</dbReference>
<comment type="similarity">
    <text evidence="2">Belongs to the peptidase S26 family.</text>
</comment>
<dbReference type="GO" id="GO:0006465">
    <property type="term" value="P:signal peptide processing"/>
    <property type="evidence" value="ECO:0007669"/>
    <property type="project" value="InterPro"/>
</dbReference>
<evidence type="ECO:0000313" key="10">
    <source>
        <dbReference type="EMBL" id="VTR94463.1"/>
    </source>
</evidence>
<evidence type="ECO:0000256" key="3">
    <source>
        <dbReference type="ARBA" id="ARBA00013208"/>
    </source>
</evidence>
<dbReference type="InterPro" id="IPR036286">
    <property type="entry name" value="LexA/Signal_pep-like_sf"/>
</dbReference>
<dbReference type="InterPro" id="IPR019758">
    <property type="entry name" value="Pept_S26A_signal_pept_1_CS"/>
</dbReference>
<dbReference type="SUPFAM" id="SSF51306">
    <property type="entry name" value="LexA/Signal peptidase"/>
    <property type="match status" value="2"/>
</dbReference>
<reference evidence="10 11" key="1">
    <citation type="submission" date="2019-05" db="EMBL/GenBank/DDBJ databases">
        <authorList>
            <consortium name="Science for Life Laboratories"/>
        </authorList>
    </citation>
    <scope>NUCLEOTIDE SEQUENCE [LARGE SCALE GENOMIC DNA]</scope>
    <source>
        <strain evidence="10">Soil9</strain>
    </source>
</reference>
<dbReference type="PANTHER" id="PTHR43390">
    <property type="entry name" value="SIGNAL PEPTIDASE I"/>
    <property type="match status" value="1"/>
</dbReference>
<dbReference type="GO" id="GO:0016020">
    <property type="term" value="C:membrane"/>
    <property type="evidence" value="ECO:0007669"/>
    <property type="project" value="InterPro"/>
</dbReference>
<proteinExistence type="inferred from homology"/>
<dbReference type="KEGG" id="gms:SOIL9_32510"/>
<dbReference type="Proteomes" id="UP000464178">
    <property type="component" value="Chromosome"/>
</dbReference>
<keyword evidence="5" id="KW-0378">Hydrolase</keyword>
<evidence type="ECO:0000256" key="2">
    <source>
        <dbReference type="ARBA" id="ARBA00009370"/>
    </source>
</evidence>
<evidence type="ECO:0000256" key="4">
    <source>
        <dbReference type="ARBA" id="ARBA00019232"/>
    </source>
</evidence>
<sequence>MSTASAQTTDDKKKHQPRDPAREVIETVVFVVVLVLLLKLFVTEAFVIPTGSMAETLYGYQKVIACPKCGHSFPINSHDEVEGVAPPNNPNGRKEIVPLTKYICPNCRHYGLISDLNPRPANNSGDRVLVLKPLYHIRDPRRGDVVVFKYPQAPQTQQTAQNYIKRAMGFGGETIAVHRGDLFVTSSLTYPADDPAFARPEDPLDLWKPEYRYRNSTKAVTLFAASRAAGFTGTVPGGFQIVRKGEEQMLADLRIVWDNDKQPTELAGQLKSRWQAAPEGAAQWRADDPRSPRAFGHTGDSFDWIRYQHLSMQWKTAPANKIDDTPATDSEALKTQKPTYVDNFLGYNVGRSTGAHEQSWVGDLCLECEAELTAGAEVAIDLSKGLDRFRATFGNGKVTLTRSGPKAGGMGSKSCKVTAGTYKLRFANVDARLWVWVDGKRIDFGAEADYEPTQLKESEYEQDDQQKQGWIRANDIEAPAKIGAKGQVTAIRHLKLQRDIYYTWSPPGTQSLPNDFNEADIFYVQPGHYFCMGDNSAHSSDSREWGVVPDRLMLGKAVFVFFPVALDWKLGWPPVRFNQEKNRVGFIK</sequence>
<keyword evidence="8" id="KW-0812">Transmembrane</keyword>
<dbReference type="GO" id="GO:0009003">
    <property type="term" value="F:signal peptidase activity"/>
    <property type="evidence" value="ECO:0007669"/>
    <property type="project" value="UniProtKB-EC"/>
</dbReference>
<dbReference type="PRINTS" id="PR00727">
    <property type="entry name" value="LEADERPTASE"/>
</dbReference>
<evidence type="ECO:0000259" key="9">
    <source>
        <dbReference type="Pfam" id="PF10502"/>
    </source>
</evidence>
<dbReference type="AlphaFoldDB" id="A0A6P2D032"/>
<gene>
    <name evidence="10" type="ORF">SOIL9_32510</name>
</gene>
<evidence type="ECO:0000256" key="6">
    <source>
        <dbReference type="ARBA" id="ARBA00029906"/>
    </source>
</evidence>
<dbReference type="PANTHER" id="PTHR43390:SF1">
    <property type="entry name" value="CHLOROPLAST PROCESSING PEPTIDASE"/>
    <property type="match status" value="1"/>
</dbReference>
<comment type="catalytic activity">
    <reaction evidence="1">
        <text>Cleavage of hydrophobic, N-terminal signal or leader sequences from secreted and periplasmic proteins.</text>
        <dbReference type="EC" id="3.4.21.89"/>
    </reaction>
</comment>
<feature type="active site" evidence="7">
    <location>
        <position position="165"/>
    </location>
</feature>
<feature type="active site" evidence="7">
    <location>
        <position position="52"/>
    </location>
</feature>
<feature type="domain" description="Peptidase S26" evidence="9">
    <location>
        <begin position="510"/>
        <end position="562"/>
    </location>
</feature>